<dbReference type="EMBL" id="MZ504995">
    <property type="protein sequence ID" value="QXV72134.1"/>
    <property type="molecule type" value="Genomic_DNA"/>
</dbReference>
<reference evidence="2" key="1">
    <citation type="journal article" date="2021" name="Microbiol. Resour. Announc.">
        <title>Complete Genome Sequence of the Virulent Klebsiella pneumoniae Phage Geezett Infecting Multidrug-Resistant Clinical Strains.</title>
        <authorList>
            <person name="Loh B."/>
            <person name="Zhang L."/>
            <person name="Hua X."/>
            <person name="Yu Y."/>
            <person name="Ma L."/>
            <person name="Wang X."/>
            <person name="Manohar P."/>
            <person name="Nachimuthu R."/>
            <person name="Martins W.M.B.S."/>
            <person name="Toleman M.A."/>
            <person name="Leptihn S."/>
        </authorList>
    </citation>
    <scope>NUCLEOTIDE SEQUENCE</scope>
</reference>
<organism evidence="2 3">
    <name type="scientific">Klebsiella phage Geezett</name>
    <dbReference type="NCBI Taxonomy" id="2861002"/>
    <lineage>
        <taxon>Viruses</taxon>
        <taxon>Duplodnaviria</taxon>
        <taxon>Heunggongvirae</taxon>
        <taxon>Uroviricota</taxon>
        <taxon>Caudoviricetes</taxon>
        <taxon>Jameshumphriesvirinae</taxon>
        <taxon>Geezettvirus</taxon>
        <taxon>Geezettvirus geezett</taxon>
    </lineage>
</organism>
<feature type="domain" description="DUF551" evidence="1">
    <location>
        <begin position="3"/>
        <end position="48"/>
    </location>
</feature>
<dbReference type="Proteomes" id="UP000828192">
    <property type="component" value="Segment"/>
</dbReference>
<dbReference type="Pfam" id="PF04448">
    <property type="entry name" value="DUF551"/>
    <property type="match status" value="1"/>
</dbReference>
<keyword evidence="3" id="KW-1185">Reference proteome</keyword>
<name>A0AAE8AUE4_9CAUD</name>
<gene>
    <name evidence="2" type="ORF">Geezett_062</name>
</gene>
<accession>A0AAE8AUE4</accession>
<protein>
    <recommendedName>
        <fullName evidence="1">DUF551 domain-containing protein</fullName>
    </recommendedName>
</protein>
<proteinExistence type="predicted"/>
<dbReference type="InterPro" id="IPR007539">
    <property type="entry name" value="DUF551"/>
</dbReference>
<evidence type="ECO:0000313" key="2">
    <source>
        <dbReference type="EMBL" id="QXV72134.1"/>
    </source>
</evidence>
<evidence type="ECO:0000259" key="1">
    <source>
        <dbReference type="Pfam" id="PF04448"/>
    </source>
</evidence>
<sequence length="84" mass="9736">MGEWISVKDKLPPANTYVLVHYSGGNHRDGDDQFGCECRVMKFVKDSNMEVGNNLRPYRWLEFGPGSLFGQDVDYWQLLPREPQ</sequence>
<evidence type="ECO:0000313" key="3">
    <source>
        <dbReference type="Proteomes" id="UP000828192"/>
    </source>
</evidence>